<protein>
    <submittedName>
        <fullName evidence="1">Uncharacterized protein</fullName>
    </submittedName>
</protein>
<keyword evidence="2" id="KW-1185">Reference proteome</keyword>
<dbReference type="EMBL" id="NMUH01004007">
    <property type="protein sequence ID" value="MQM07994.1"/>
    <property type="molecule type" value="Genomic_DNA"/>
</dbReference>
<evidence type="ECO:0000313" key="1">
    <source>
        <dbReference type="EMBL" id="MQM07994.1"/>
    </source>
</evidence>
<dbReference type="Proteomes" id="UP000652761">
    <property type="component" value="Unassembled WGS sequence"/>
</dbReference>
<evidence type="ECO:0000313" key="2">
    <source>
        <dbReference type="Proteomes" id="UP000652761"/>
    </source>
</evidence>
<organism evidence="1 2">
    <name type="scientific">Colocasia esculenta</name>
    <name type="common">Wild taro</name>
    <name type="synonym">Arum esculentum</name>
    <dbReference type="NCBI Taxonomy" id="4460"/>
    <lineage>
        <taxon>Eukaryota</taxon>
        <taxon>Viridiplantae</taxon>
        <taxon>Streptophyta</taxon>
        <taxon>Embryophyta</taxon>
        <taxon>Tracheophyta</taxon>
        <taxon>Spermatophyta</taxon>
        <taxon>Magnoliopsida</taxon>
        <taxon>Liliopsida</taxon>
        <taxon>Araceae</taxon>
        <taxon>Aroideae</taxon>
        <taxon>Colocasieae</taxon>
        <taxon>Colocasia</taxon>
    </lineage>
</organism>
<gene>
    <name evidence="1" type="ORF">Taro_040845</name>
</gene>
<dbReference type="AlphaFoldDB" id="A0A843WVP3"/>
<accession>A0A843WVP3</accession>
<name>A0A843WVP3_COLES</name>
<sequence>MYRDLCITEFGGPAPIPEYLFSWVSRVLCEPGTCVCCARGLSHIVCTVEACVVFLDTPTPMFELYVWLRERQQRGSDFCTSGYAPGSCTFFQFCGNMAM</sequence>
<proteinExistence type="predicted"/>
<reference evidence="1" key="1">
    <citation type="submission" date="2017-07" db="EMBL/GenBank/DDBJ databases">
        <title>Taro Niue Genome Assembly and Annotation.</title>
        <authorList>
            <person name="Atibalentja N."/>
            <person name="Keating K."/>
            <person name="Fields C.J."/>
        </authorList>
    </citation>
    <scope>NUCLEOTIDE SEQUENCE</scope>
    <source>
        <strain evidence="1">Niue_2</strain>
        <tissue evidence="1">Leaf</tissue>
    </source>
</reference>
<comment type="caution">
    <text evidence="1">The sequence shown here is derived from an EMBL/GenBank/DDBJ whole genome shotgun (WGS) entry which is preliminary data.</text>
</comment>